<reference evidence="2 3" key="1">
    <citation type="journal article" date="2014" name="PLoS ONE">
        <title>Genome Information of Methylobacterium oryzae, a Plant-Probiotic Methylotroph in the Phyllosphere.</title>
        <authorList>
            <person name="Kwak M.J."/>
            <person name="Jeong H."/>
            <person name="Madhaiyan M."/>
            <person name="Lee Y."/>
            <person name="Sa T.M."/>
            <person name="Oh T.K."/>
            <person name="Kim J.F."/>
        </authorList>
    </citation>
    <scope>NUCLEOTIDE SEQUENCE [LARGE SCALE GENOMIC DNA]</scope>
    <source>
        <strain evidence="2 3">CBMB20</strain>
    </source>
</reference>
<evidence type="ECO:0000313" key="3">
    <source>
        <dbReference type="Proteomes" id="UP000029492"/>
    </source>
</evidence>
<sequence length="66" mass="6930">MWTSCHDEQALAVSFGSDVRDENGQGTAFRSSPIKPAPPSRLAQTGRFGSPRLRDGGGKSGVGALR</sequence>
<dbReference type="Proteomes" id="UP000029492">
    <property type="component" value="Chromosome"/>
</dbReference>
<evidence type="ECO:0000256" key="1">
    <source>
        <dbReference type="SAM" id="MobiDB-lite"/>
    </source>
</evidence>
<accession>A0A089P6V2</accession>
<name>A0A089P6V2_9HYPH</name>
<evidence type="ECO:0000313" key="2">
    <source>
        <dbReference type="EMBL" id="AIQ93763.1"/>
    </source>
</evidence>
<dbReference type="KEGG" id="mor:MOC_6008"/>
<dbReference type="EMBL" id="CP003811">
    <property type="protein sequence ID" value="AIQ93763.1"/>
    <property type="molecule type" value="Genomic_DNA"/>
</dbReference>
<keyword evidence="3" id="KW-1185">Reference proteome</keyword>
<dbReference type="AlphaFoldDB" id="A0A089P6V2"/>
<organism evidence="2 3">
    <name type="scientific">Methylobacterium oryzae CBMB20</name>
    <dbReference type="NCBI Taxonomy" id="693986"/>
    <lineage>
        <taxon>Bacteria</taxon>
        <taxon>Pseudomonadati</taxon>
        <taxon>Pseudomonadota</taxon>
        <taxon>Alphaproteobacteria</taxon>
        <taxon>Hyphomicrobiales</taxon>
        <taxon>Methylobacteriaceae</taxon>
        <taxon>Methylobacterium</taxon>
    </lineage>
</organism>
<feature type="region of interest" description="Disordered" evidence="1">
    <location>
        <begin position="15"/>
        <end position="66"/>
    </location>
</feature>
<gene>
    <name evidence="2" type="ORF">MOC_6008</name>
</gene>
<proteinExistence type="predicted"/>
<protein>
    <submittedName>
        <fullName evidence="2">Protein of unassigned function</fullName>
    </submittedName>
</protein>
<dbReference type="HOGENOM" id="CLU_2826216_0_0_5"/>